<dbReference type="AlphaFoldDB" id="A0A3M6V667"/>
<proteinExistence type="predicted"/>
<dbReference type="Proteomes" id="UP000275408">
    <property type="component" value="Unassembled WGS sequence"/>
</dbReference>
<sequence>MKAPVIVKATRNLLTNNCLRILPQNLTLAIRRQLQQFQVIFNQLKFLTTLYRSLCQSMLTTKIDIADRLINGQMGTTMKINVNKLVQKLSVIYIKFDDERAGNALIQTSGDSSVQ</sequence>
<evidence type="ECO:0000313" key="1">
    <source>
        <dbReference type="EMBL" id="RMX61446.1"/>
    </source>
</evidence>
<reference evidence="1 2" key="1">
    <citation type="journal article" date="2018" name="Sci. Rep.">
        <title>Comparative analysis of the Pocillopora damicornis genome highlights role of immune system in coral evolution.</title>
        <authorList>
            <person name="Cunning R."/>
            <person name="Bay R.A."/>
            <person name="Gillette P."/>
            <person name="Baker A.C."/>
            <person name="Traylor-Knowles N."/>
        </authorList>
    </citation>
    <scope>NUCLEOTIDE SEQUENCE [LARGE SCALE GENOMIC DNA]</scope>
    <source>
        <strain evidence="1">RSMAS</strain>
        <tissue evidence="1">Whole animal</tissue>
    </source>
</reference>
<keyword evidence="2" id="KW-1185">Reference proteome</keyword>
<dbReference type="EMBL" id="RCHS01000011">
    <property type="protein sequence ID" value="RMX61446.1"/>
    <property type="molecule type" value="Genomic_DNA"/>
</dbReference>
<evidence type="ECO:0000313" key="2">
    <source>
        <dbReference type="Proteomes" id="UP000275408"/>
    </source>
</evidence>
<protein>
    <submittedName>
        <fullName evidence="1">Uncharacterized protein</fullName>
    </submittedName>
</protein>
<name>A0A3M6V667_POCDA</name>
<comment type="caution">
    <text evidence="1">The sequence shown here is derived from an EMBL/GenBank/DDBJ whole genome shotgun (WGS) entry which is preliminary data.</text>
</comment>
<organism evidence="1 2">
    <name type="scientific">Pocillopora damicornis</name>
    <name type="common">Cauliflower coral</name>
    <name type="synonym">Millepora damicornis</name>
    <dbReference type="NCBI Taxonomy" id="46731"/>
    <lineage>
        <taxon>Eukaryota</taxon>
        <taxon>Metazoa</taxon>
        <taxon>Cnidaria</taxon>
        <taxon>Anthozoa</taxon>
        <taxon>Hexacorallia</taxon>
        <taxon>Scleractinia</taxon>
        <taxon>Astrocoeniina</taxon>
        <taxon>Pocilloporidae</taxon>
        <taxon>Pocillopora</taxon>
    </lineage>
</organism>
<accession>A0A3M6V667</accession>
<gene>
    <name evidence="1" type="ORF">pdam_00023495</name>
</gene>